<dbReference type="EC" id="2.3.1.257" evidence="4"/>
<comment type="catalytic activity">
    <reaction evidence="11">
        <text>N-terminal L-seryl-[histone H4] + acetyl-CoA = N-terminal N(alpha)-acetyl-L-seryl-[histone H4] + CoA + H(+)</text>
        <dbReference type="Rhea" id="RHEA:50596"/>
        <dbReference type="Rhea" id="RHEA-COMP:12740"/>
        <dbReference type="Rhea" id="RHEA-COMP:12743"/>
        <dbReference type="ChEBI" id="CHEBI:15378"/>
        <dbReference type="ChEBI" id="CHEBI:57287"/>
        <dbReference type="ChEBI" id="CHEBI:57288"/>
        <dbReference type="ChEBI" id="CHEBI:64738"/>
        <dbReference type="ChEBI" id="CHEBI:83690"/>
        <dbReference type="EC" id="2.3.1.257"/>
    </reaction>
</comment>
<reference evidence="14 15" key="1">
    <citation type="journal article" date="2023" name="Hortic Res">
        <title>The complete reference genome for grapevine (Vitis vinifera L.) genetics and breeding.</title>
        <authorList>
            <person name="Shi X."/>
            <person name="Cao S."/>
            <person name="Wang X."/>
            <person name="Huang S."/>
            <person name="Wang Y."/>
            <person name="Liu Z."/>
            <person name="Liu W."/>
            <person name="Leng X."/>
            <person name="Peng Y."/>
            <person name="Wang N."/>
            <person name="Wang Y."/>
            <person name="Ma Z."/>
            <person name="Xu X."/>
            <person name="Zhang F."/>
            <person name="Xue H."/>
            <person name="Zhong H."/>
            <person name="Wang Y."/>
            <person name="Zhang K."/>
            <person name="Velt A."/>
            <person name="Avia K."/>
            <person name="Holtgrawe D."/>
            <person name="Grimplet J."/>
            <person name="Matus J.T."/>
            <person name="Ware D."/>
            <person name="Wu X."/>
            <person name="Wang H."/>
            <person name="Liu C."/>
            <person name="Fang Y."/>
            <person name="Rustenholz C."/>
            <person name="Cheng Z."/>
            <person name="Xiao H."/>
            <person name="Zhou Y."/>
        </authorList>
    </citation>
    <scope>NUCLEOTIDE SEQUENCE [LARGE SCALE GENOMIC DNA]</scope>
    <source>
        <strain evidence="15">cv. Pinot noir / PN40024</strain>
        <tissue evidence="14">Leaf</tissue>
    </source>
</reference>
<evidence type="ECO:0000256" key="11">
    <source>
        <dbReference type="ARBA" id="ARBA00049524"/>
    </source>
</evidence>
<dbReference type="Gene3D" id="3.40.630.30">
    <property type="match status" value="1"/>
</dbReference>
<dbReference type="Pfam" id="PF00583">
    <property type="entry name" value="Acetyltransf_1"/>
    <property type="match status" value="1"/>
</dbReference>
<evidence type="ECO:0000256" key="1">
    <source>
        <dbReference type="ARBA" id="ARBA00004123"/>
    </source>
</evidence>
<evidence type="ECO:0000256" key="12">
    <source>
        <dbReference type="SAM" id="MobiDB-lite"/>
    </source>
</evidence>
<comment type="similarity">
    <text evidence="3">Belongs to the acetyltransferase family. NAA40 subfamily.</text>
</comment>
<protein>
    <recommendedName>
        <fullName evidence="5">N-alpha-acetyltransferase 40</fullName>
        <ecNumber evidence="4">2.3.1.257</ecNumber>
    </recommendedName>
</protein>
<keyword evidence="9" id="KW-0012">Acyltransferase</keyword>
<dbReference type="Proteomes" id="UP001227230">
    <property type="component" value="Chromosome 17"/>
</dbReference>
<evidence type="ECO:0000256" key="10">
    <source>
        <dbReference type="ARBA" id="ARBA00047821"/>
    </source>
</evidence>
<evidence type="ECO:0000256" key="9">
    <source>
        <dbReference type="ARBA" id="ARBA00023315"/>
    </source>
</evidence>
<dbReference type="InterPro" id="IPR000182">
    <property type="entry name" value="GNAT_dom"/>
</dbReference>
<keyword evidence="15" id="KW-1185">Reference proteome</keyword>
<evidence type="ECO:0000256" key="3">
    <source>
        <dbReference type="ARBA" id="ARBA00008870"/>
    </source>
</evidence>
<evidence type="ECO:0000256" key="7">
    <source>
        <dbReference type="ARBA" id="ARBA00022679"/>
    </source>
</evidence>
<dbReference type="EMBL" id="CP126664">
    <property type="protein sequence ID" value="WKA08939.1"/>
    <property type="molecule type" value="Genomic_DNA"/>
</dbReference>
<proteinExistence type="inferred from homology"/>
<sequence>MEKGLAQLLGQKPAMEVGGLSRNGEKRMKRKDILEKKKAVDEAMKAASSVKDPLVSFSPFCHYDTIGLSVHLKSGRGDKLSSPIKQYIQNLLKVNMEGSYGSEWPAEEKVKRREMVAPEARYIFVHSFPDSGTNEMTALLGTGKTSDTITGARATIVGFVQYRFTIEEDLPVVYVYELQLEPSVQGKGLGRFLMQLIELIACKNSMGAVVLTVQKANFSAMNFYVGKLRYTIASISPSRVNPLIGVDSSYEILCKAFSDEAKAKLEVTSDALSSLLVEEEMKKDKEEEDGRKKQRRRESEKLSLIVQGH</sequence>
<keyword evidence="7" id="KW-0808">Transferase</keyword>
<evidence type="ECO:0000313" key="14">
    <source>
        <dbReference type="EMBL" id="WKA08939.1"/>
    </source>
</evidence>
<dbReference type="PANTHER" id="PTHR20531">
    <property type="entry name" value="N-ALPHA-ACETYLTRANSFERASE 40"/>
    <property type="match status" value="1"/>
</dbReference>
<evidence type="ECO:0000256" key="6">
    <source>
        <dbReference type="ARBA" id="ARBA00022490"/>
    </source>
</evidence>
<dbReference type="SUPFAM" id="SSF55729">
    <property type="entry name" value="Acyl-CoA N-acyltransferases (Nat)"/>
    <property type="match status" value="1"/>
</dbReference>
<name>A0ABY9DQC0_VITVI</name>
<evidence type="ECO:0000256" key="4">
    <source>
        <dbReference type="ARBA" id="ARBA00012950"/>
    </source>
</evidence>
<dbReference type="InterPro" id="IPR016181">
    <property type="entry name" value="Acyl_CoA_acyltransferase"/>
</dbReference>
<dbReference type="CDD" id="cd04301">
    <property type="entry name" value="NAT_SF"/>
    <property type="match status" value="1"/>
</dbReference>
<dbReference type="InterPro" id="IPR039949">
    <property type="entry name" value="NAA40"/>
</dbReference>
<evidence type="ECO:0000259" key="13">
    <source>
        <dbReference type="Pfam" id="PF00583"/>
    </source>
</evidence>
<evidence type="ECO:0000256" key="8">
    <source>
        <dbReference type="ARBA" id="ARBA00023242"/>
    </source>
</evidence>
<gene>
    <name evidence="14" type="ORF">VitviT2T_026621</name>
</gene>
<organism evidence="14 15">
    <name type="scientific">Vitis vinifera</name>
    <name type="common">Grape</name>
    <dbReference type="NCBI Taxonomy" id="29760"/>
    <lineage>
        <taxon>Eukaryota</taxon>
        <taxon>Viridiplantae</taxon>
        <taxon>Streptophyta</taxon>
        <taxon>Embryophyta</taxon>
        <taxon>Tracheophyta</taxon>
        <taxon>Spermatophyta</taxon>
        <taxon>Magnoliopsida</taxon>
        <taxon>eudicotyledons</taxon>
        <taxon>Gunneridae</taxon>
        <taxon>Pentapetalae</taxon>
        <taxon>rosids</taxon>
        <taxon>Vitales</taxon>
        <taxon>Vitaceae</taxon>
        <taxon>Viteae</taxon>
        <taxon>Vitis</taxon>
    </lineage>
</organism>
<feature type="domain" description="N-acetyltransferase" evidence="13">
    <location>
        <begin position="154"/>
        <end position="224"/>
    </location>
</feature>
<feature type="region of interest" description="Disordered" evidence="12">
    <location>
        <begin position="280"/>
        <end position="309"/>
    </location>
</feature>
<keyword evidence="8" id="KW-0539">Nucleus</keyword>
<feature type="compositionally biased region" description="Basic and acidic residues" evidence="12">
    <location>
        <begin position="280"/>
        <end position="301"/>
    </location>
</feature>
<comment type="catalytic activity">
    <reaction evidence="10">
        <text>N-terminal L-seryl-[histone H2A] + acetyl-CoA = N-terminal N(alpha)-acetyl-L-seryl-[histone H2A] + CoA + H(+)</text>
        <dbReference type="Rhea" id="RHEA:50600"/>
        <dbReference type="Rhea" id="RHEA-COMP:12742"/>
        <dbReference type="Rhea" id="RHEA-COMP:12744"/>
        <dbReference type="ChEBI" id="CHEBI:15378"/>
        <dbReference type="ChEBI" id="CHEBI:57287"/>
        <dbReference type="ChEBI" id="CHEBI:57288"/>
        <dbReference type="ChEBI" id="CHEBI:64738"/>
        <dbReference type="ChEBI" id="CHEBI:83690"/>
        <dbReference type="EC" id="2.3.1.257"/>
    </reaction>
</comment>
<keyword evidence="6" id="KW-0963">Cytoplasm</keyword>
<comment type="subcellular location">
    <subcellularLocation>
        <location evidence="2">Cytoplasm</location>
    </subcellularLocation>
    <subcellularLocation>
        <location evidence="1">Nucleus</location>
    </subcellularLocation>
</comment>
<accession>A0ABY9DQC0</accession>
<evidence type="ECO:0000256" key="2">
    <source>
        <dbReference type="ARBA" id="ARBA00004496"/>
    </source>
</evidence>
<evidence type="ECO:0000313" key="15">
    <source>
        <dbReference type="Proteomes" id="UP001227230"/>
    </source>
</evidence>
<dbReference type="PANTHER" id="PTHR20531:SF1">
    <property type="entry name" value="N-ALPHA-ACETYLTRANSFERASE 40"/>
    <property type="match status" value="1"/>
</dbReference>
<evidence type="ECO:0000256" key="5">
    <source>
        <dbReference type="ARBA" id="ARBA00015043"/>
    </source>
</evidence>